<organism evidence="1">
    <name type="scientific">gut metagenome</name>
    <dbReference type="NCBI Taxonomy" id="749906"/>
    <lineage>
        <taxon>unclassified sequences</taxon>
        <taxon>metagenomes</taxon>
        <taxon>organismal metagenomes</taxon>
    </lineage>
</organism>
<sequence>MDSALQGLFPSKLMRICTCDPMPVVRLYRHRDLTRPTGSERKPLWN</sequence>
<protein>
    <submittedName>
        <fullName evidence="1">Uncharacterized protein</fullName>
    </submittedName>
</protein>
<evidence type="ECO:0000313" key="1">
    <source>
        <dbReference type="EMBL" id="EJW95085.1"/>
    </source>
</evidence>
<name>J9C5I4_9ZZZZ</name>
<comment type="caution">
    <text evidence="1">The sequence shown here is derived from an EMBL/GenBank/DDBJ whole genome shotgun (WGS) entry which is preliminary data.</text>
</comment>
<accession>J9C5I4</accession>
<gene>
    <name evidence="1" type="ORF">EVA_16808</name>
</gene>
<dbReference type="AlphaFoldDB" id="J9C5I4"/>
<reference evidence="1" key="1">
    <citation type="journal article" date="2012" name="PLoS ONE">
        <title>Gene sets for utilization of primary and secondary nutrition supplies in the distal gut of endangered iberian lynx.</title>
        <authorList>
            <person name="Alcaide M."/>
            <person name="Messina E."/>
            <person name="Richter M."/>
            <person name="Bargiela R."/>
            <person name="Peplies J."/>
            <person name="Huws S.A."/>
            <person name="Newbold C.J."/>
            <person name="Golyshin P.N."/>
            <person name="Simon M.A."/>
            <person name="Lopez G."/>
            <person name="Yakimov M.M."/>
            <person name="Ferrer M."/>
        </authorList>
    </citation>
    <scope>NUCLEOTIDE SEQUENCE</scope>
</reference>
<dbReference type="EMBL" id="AMCI01006009">
    <property type="protein sequence ID" value="EJW95085.1"/>
    <property type="molecule type" value="Genomic_DNA"/>
</dbReference>
<proteinExistence type="predicted"/>